<dbReference type="InterPro" id="IPR000014">
    <property type="entry name" value="PAS"/>
</dbReference>
<dbReference type="SUPFAM" id="SSF55785">
    <property type="entry name" value="PYP-like sensor domain (PAS domain)"/>
    <property type="match status" value="1"/>
</dbReference>
<keyword evidence="1" id="KW-0472">Membrane</keyword>
<dbReference type="PROSITE" id="PS50112">
    <property type="entry name" value="PAS"/>
    <property type="match status" value="1"/>
</dbReference>
<dbReference type="Proteomes" id="UP000000663">
    <property type="component" value="Chromosome"/>
</dbReference>
<protein>
    <submittedName>
        <fullName evidence="3">Predicted signal transduction protein</fullName>
    </submittedName>
</protein>
<evidence type="ECO:0000256" key="1">
    <source>
        <dbReference type="SAM" id="Phobius"/>
    </source>
</evidence>
<dbReference type="NCBIfam" id="TIGR00229">
    <property type="entry name" value="sensory_box"/>
    <property type="match status" value="1"/>
</dbReference>
<proteinExistence type="predicted"/>
<dbReference type="Gene3D" id="3.30.450.20">
    <property type="entry name" value="PAS domain"/>
    <property type="match status" value="1"/>
</dbReference>
<name>Q0W096_METAR</name>
<gene>
    <name evidence="3" type="ORF">RRC506</name>
</gene>
<organism evidence="3 4">
    <name type="scientific">Methanocella arvoryzae (strain DSM 22066 / NBRC 105507 / MRE50)</name>
    <dbReference type="NCBI Taxonomy" id="351160"/>
    <lineage>
        <taxon>Archaea</taxon>
        <taxon>Methanobacteriati</taxon>
        <taxon>Methanobacteriota</taxon>
        <taxon>Stenosarchaea group</taxon>
        <taxon>Methanomicrobia</taxon>
        <taxon>Methanocellales</taxon>
        <taxon>Methanocellaceae</taxon>
        <taxon>Methanocella</taxon>
    </lineage>
</organism>
<dbReference type="AlphaFoldDB" id="Q0W096"/>
<dbReference type="STRING" id="351160.RRC506"/>
<dbReference type="EMBL" id="AM114193">
    <property type="protein sequence ID" value="CAJ38197.1"/>
    <property type="molecule type" value="Genomic_DNA"/>
</dbReference>
<evidence type="ECO:0000259" key="2">
    <source>
        <dbReference type="PROSITE" id="PS50112"/>
    </source>
</evidence>
<accession>Q0W096</accession>
<evidence type="ECO:0000313" key="3">
    <source>
        <dbReference type="EMBL" id="CAJ38197.1"/>
    </source>
</evidence>
<dbReference type="InterPro" id="IPR035965">
    <property type="entry name" value="PAS-like_dom_sf"/>
</dbReference>
<keyword evidence="1" id="KW-0812">Transmembrane</keyword>
<sequence length="148" mass="16430">MPYHKSCRASGGSTGSTICPPLFTFLSIVKGVLYVTVTAVLLYWLVSAYVSERKAVEEALRESETRFRALAESSPTVIFIPRDNRFVYLNPAFERITGYTMAEGLSMRFSDIVQPGTDSGASQPGIIDFSGSILRAQAKYVCRFRIRV</sequence>
<dbReference type="KEGG" id="rci:RRC506"/>
<evidence type="ECO:0000313" key="4">
    <source>
        <dbReference type="Proteomes" id="UP000000663"/>
    </source>
</evidence>
<keyword evidence="1" id="KW-1133">Transmembrane helix</keyword>
<dbReference type="eggNOG" id="arCOG06192">
    <property type="taxonomic scope" value="Archaea"/>
</dbReference>
<dbReference type="Pfam" id="PF13188">
    <property type="entry name" value="PAS_8"/>
    <property type="match status" value="1"/>
</dbReference>
<feature type="domain" description="PAS" evidence="2">
    <location>
        <begin position="63"/>
        <end position="115"/>
    </location>
</feature>
<reference evidence="3 4" key="1">
    <citation type="journal article" date="2006" name="Science">
        <title>Genome of rice cluster I archaea -- the key methane producers in the rice rhizosphere.</title>
        <authorList>
            <person name="Erkel C."/>
            <person name="Kube M."/>
            <person name="Reinhardt R."/>
            <person name="Liesack W."/>
        </authorList>
    </citation>
    <scope>NUCLEOTIDE SEQUENCE [LARGE SCALE GENOMIC DNA]</scope>
    <source>
        <strain evidence="4">DSM 22066 / NBRC 105507 / MRE50</strain>
    </source>
</reference>
<feature type="transmembrane region" description="Helical" evidence="1">
    <location>
        <begin position="22"/>
        <end position="46"/>
    </location>
</feature>
<keyword evidence="4" id="KW-1185">Reference proteome</keyword>